<sequence>MFVIEQPIPPAPAANSAANVLADWNAVYDAHNEVACLMLGSMTPELHRQFENYAPYEMLHELKSMLRTRSWKWRDQLERLGYVLPQDLTIGLILNRLTKDFTGFVRNYNMHNMGKIIGELHAMLIEYKKSLPKKADIPQVKMIKSGSDIQKESQKRPNRARDGKVKINPKPKPGYRIVSIVENGASNTKDIGGIFQNLQDLPRSSEPLILNTKRCYALEAIVVNQDPDEKSSPSPPHIDHCCHECGDLLGGIFYRQCTYDILREKLLNVNLLIAKIDALRDNPTPSSEVVIKSTSTFPNLFLEETNTFDNSILESETFRINLEEISSGSPTTHSELSLPDYKAFYVDNDHFKEKSSGSTTTHVDPDPGDLTSIDPEIRKNVSTTNVNVPLEDDQSSLFAYVVWIFLAFLTYLVVPPYLLSTRNEDTIFDPGISI</sequence>
<evidence type="ECO:0000256" key="1">
    <source>
        <dbReference type="SAM" id="MobiDB-lite"/>
    </source>
</evidence>
<reference evidence="3" key="1">
    <citation type="journal article" date="2022" name="Int. J. Mol. Sci.">
        <title>Draft Genome of Tanacetum Coccineum: Genomic Comparison of Closely Related Tanacetum-Family Plants.</title>
        <authorList>
            <person name="Yamashiro T."/>
            <person name="Shiraishi A."/>
            <person name="Nakayama K."/>
            <person name="Satake H."/>
        </authorList>
    </citation>
    <scope>NUCLEOTIDE SEQUENCE</scope>
</reference>
<evidence type="ECO:0000313" key="4">
    <source>
        <dbReference type="Proteomes" id="UP001151760"/>
    </source>
</evidence>
<evidence type="ECO:0000256" key="2">
    <source>
        <dbReference type="SAM" id="Phobius"/>
    </source>
</evidence>
<accession>A0ABQ5G4D9</accession>
<protein>
    <submittedName>
        <fullName evidence="3">Uncharacterized protein</fullName>
    </submittedName>
</protein>
<organism evidence="3 4">
    <name type="scientific">Tanacetum coccineum</name>
    <dbReference type="NCBI Taxonomy" id="301880"/>
    <lineage>
        <taxon>Eukaryota</taxon>
        <taxon>Viridiplantae</taxon>
        <taxon>Streptophyta</taxon>
        <taxon>Embryophyta</taxon>
        <taxon>Tracheophyta</taxon>
        <taxon>Spermatophyta</taxon>
        <taxon>Magnoliopsida</taxon>
        <taxon>eudicotyledons</taxon>
        <taxon>Gunneridae</taxon>
        <taxon>Pentapetalae</taxon>
        <taxon>asterids</taxon>
        <taxon>campanulids</taxon>
        <taxon>Asterales</taxon>
        <taxon>Asteraceae</taxon>
        <taxon>Asteroideae</taxon>
        <taxon>Anthemideae</taxon>
        <taxon>Anthemidinae</taxon>
        <taxon>Tanacetum</taxon>
    </lineage>
</organism>
<feature type="region of interest" description="Disordered" evidence="1">
    <location>
        <begin position="144"/>
        <end position="168"/>
    </location>
</feature>
<keyword evidence="2" id="KW-0472">Membrane</keyword>
<keyword evidence="4" id="KW-1185">Reference proteome</keyword>
<keyword evidence="2" id="KW-0812">Transmembrane</keyword>
<comment type="caution">
    <text evidence="3">The sequence shown here is derived from an EMBL/GenBank/DDBJ whole genome shotgun (WGS) entry which is preliminary data.</text>
</comment>
<feature type="transmembrane region" description="Helical" evidence="2">
    <location>
        <begin position="397"/>
        <end position="419"/>
    </location>
</feature>
<feature type="compositionally biased region" description="Basic and acidic residues" evidence="1">
    <location>
        <begin position="149"/>
        <end position="165"/>
    </location>
</feature>
<reference evidence="3" key="2">
    <citation type="submission" date="2022-01" db="EMBL/GenBank/DDBJ databases">
        <authorList>
            <person name="Yamashiro T."/>
            <person name="Shiraishi A."/>
            <person name="Satake H."/>
            <person name="Nakayama K."/>
        </authorList>
    </citation>
    <scope>NUCLEOTIDE SEQUENCE</scope>
</reference>
<gene>
    <name evidence="3" type="ORF">Tco_1029276</name>
</gene>
<dbReference type="Proteomes" id="UP001151760">
    <property type="component" value="Unassembled WGS sequence"/>
</dbReference>
<feature type="region of interest" description="Disordered" evidence="1">
    <location>
        <begin position="354"/>
        <end position="375"/>
    </location>
</feature>
<proteinExistence type="predicted"/>
<evidence type="ECO:0000313" key="3">
    <source>
        <dbReference type="EMBL" id="GJT69990.1"/>
    </source>
</evidence>
<name>A0ABQ5G4D9_9ASTR</name>
<keyword evidence="2" id="KW-1133">Transmembrane helix</keyword>
<dbReference type="EMBL" id="BQNB010018038">
    <property type="protein sequence ID" value="GJT69990.1"/>
    <property type="molecule type" value="Genomic_DNA"/>
</dbReference>